<evidence type="ECO:0000313" key="3">
    <source>
        <dbReference type="Proteomes" id="UP000765509"/>
    </source>
</evidence>
<proteinExistence type="predicted"/>
<evidence type="ECO:0000256" key="1">
    <source>
        <dbReference type="SAM" id="Coils"/>
    </source>
</evidence>
<name>A0A9Q3ESL0_9BASI</name>
<dbReference type="Proteomes" id="UP000765509">
    <property type="component" value="Unassembled WGS sequence"/>
</dbReference>
<comment type="caution">
    <text evidence="2">The sequence shown here is derived from an EMBL/GenBank/DDBJ whole genome shotgun (WGS) entry which is preliminary data.</text>
</comment>
<reference evidence="2" key="1">
    <citation type="submission" date="2021-03" db="EMBL/GenBank/DDBJ databases">
        <title>Draft genome sequence of rust myrtle Austropuccinia psidii MF-1, a brazilian biotype.</title>
        <authorList>
            <person name="Quecine M.C."/>
            <person name="Pachon D.M.R."/>
            <person name="Bonatelli M.L."/>
            <person name="Correr F.H."/>
            <person name="Franceschini L.M."/>
            <person name="Leite T.F."/>
            <person name="Margarido G.R.A."/>
            <person name="Almeida C.A."/>
            <person name="Ferrarezi J.A."/>
            <person name="Labate C.A."/>
        </authorList>
    </citation>
    <scope>NUCLEOTIDE SEQUENCE</scope>
    <source>
        <strain evidence="2">MF-1</strain>
    </source>
</reference>
<dbReference type="EMBL" id="AVOT02034603">
    <property type="protein sequence ID" value="MBW0528750.1"/>
    <property type="molecule type" value="Genomic_DNA"/>
</dbReference>
<keyword evidence="1" id="KW-0175">Coiled coil</keyword>
<protein>
    <submittedName>
        <fullName evidence="2">Uncharacterized protein</fullName>
    </submittedName>
</protein>
<sequence>MPHRLSAKKQTIKDLELLWALAESEDTDSIRQKIAGFPTLPTFGSSMAPNDDLEATFLDLMSSDGDDLRDLISAVTRAREEDFEKPVQVTEEGYSVAVTDAITQLLAAETSYLAAQFDLEREKAKKEDQYRSMEHEIEKESNIRVNRLAYVNQWLQEGHSVEDIEVLLHAKFK</sequence>
<feature type="coiled-coil region" evidence="1">
    <location>
        <begin position="116"/>
        <end position="143"/>
    </location>
</feature>
<evidence type="ECO:0000313" key="2">
    <source>
        <dbReference type="EMBL" id="MBW0528750.1"/>
    </source>
</evidence>
<dbReference type="AlphaFoldDB" id="A0A9Q3ESL0"/>
<organism evidence="2 3">
    <name type="scientific">Austropuccinia psidii MF-1</name>
    <dbReference type="NCBI Taxonomy" id="1389203"/>
    <lineage>
        <taxon>Eukaryota</taxon>
        <taxon>Fungi</taxon>
        <taxon>Dikarya</taxon>
        <taxon>Basidiomycota</taxon>
        <taxon>Pucciniomycotina</taxon>
        <taxon>Pucciniomycetes</taxon>
        <taxon>Pucciniales</taxon>
        <taxon>Sphaerophragmiaceae</taxon>
        <taxon>Austropuccinia</taxon>
    </lineage>
</organism>
<feature type="non-terminal residue" evidence="2">
    <location>
        <position position="173"/>
    </location>
</feature>
<gene>
    <name evidence="2" type="ORF">O181_068465</name>
</gene>
<keyword evidence="3" id="KW-1185">Reference proteome</keyword>
<accession>A0A9Q3ESL0</accession>